<keyword evidence="12" id="KW-1185">Reference proteome</keyword>
<dbReference type="PANTHER" id="PTHR10954:SF7">
    <property type="entry name" value="RIBONUCLEASE H2 SUBUNIT A"/>
    <property type="match status" value="1"/>
</dbReference>
<dbReference type="CDD" id="cd07181">
    <property type="entry name" value="RNase_HII_eukaryota_like"/>
    <property type="match status" value="1"/>
</dbReference>
<proteinExistence type="inferred from homology"/>
<comment type="cofactor">
    <cofactor evidence="8">
        <name>Mn(2+)</name>
        <dbReference type="ChEBI" id="CHEBI:29035"/>
    </cofactor>
    <cofactor evidence="8">
        <name>Mg(2+)</name>
        <dbReference type="ChEBI" id="CHEBI:18420"/>
    </cofactor>
    <text evidence="8">Manganese or magnesium. Binds 1 divalent metal ion per monomer in the absence of substrate. May bind a second metal ion after substrate binding.</text>
</comment>
<evidence type="ECO:0000256" key="1">
    <source>
        <dbReference type="ARBA" id="ARBA00000077"/>
    </source>
</evidence>
<keyword evidence="4 8" id="KW-0540">Nuclease</keyword>
<keyword evidence="7 8" id="KW-0378">Hydrolase</keyword>
<feature type="binding site" evidence="8">
    <location>
        <position position="33"/>
    </location>
    <ligand>
        <name>a divalent metal cation</name>
        <dbReference type="ChEBI" id="CHEBI:60240"/>
    </ligand>
</feature>
<comment type="function">
    <text evidence="9">Endonuclease that specifically degrades the RNA of RNA-DNA hybrids.</text>
</comment>
<dbReference type="EMBL" id="BTGC01000003">
    <property type="protein sequence ID" value="GMM49966.1"/>
    <property type="molecule type" value="Genomic_DNA"/>
</dbReference>
<dbReference type="Proteomes" id="UP001362899">
    <property type="component" value="Unassembled WGS sequence"/>
</dbReference>
<dbReference type="EC" id="3.1.26.4" evidence="9"/>
<dbReference type="Gene3D" id="3.30.420.10">
    <property type="entry name" value="Ribonuclease H-like superfamily/Ribonuclease H"/>
    <property type="match status" value="1"/>
</dbReference>
<dbReference type="InterPro" id="IPR036397">
    <property type="entry name" value="RNaseH_sf"/>
</dbReference>
<dbReference type="GO" id="GO:0032299">
    <property type="term" value="C:ribonuclease H2 complex"/>
    <property type="evidence" value="ECO:0007669"/>
    <property type="project" value="TreeGrafter"/>
</dbReference>
<evidence type="ECO:0000313" key="11">
    <source>
        <dbReference type="EMBL" id="GMM49966.1"/>
    </source>
</evidence>
<dbReference type="InterPro" id="IPR023160">
    <property type="entry name" value="RNase_HII_hlx-loop-hlx_cap_dom"/>
</dbReference>
<dbReference type="GO" id="GO:0043137">
    <property type="term" value="P:DNA replication, removal of RNA primer"/>
    <property type="evidence" value="ECO:0007669"/>
    <property type="project" value="TreeGrafter"/>
</dbReference>
<dbReference type="InterPro" id="IPR024567">
    <property type="entry name" value="RNase_HII/HIII_dom"/>
</dbReference>
<name>A0AAV5REG8_STABA</name>
<dbReference type="FunFam" id="3.30.420.10:FF:000016">
    <property type="entry name" value="Ribonuclease"/>
    <property type="match status" value="1"/>
</dbReference>
<evidence type="ECO:0000256" key="6">
    <source>
        <dbReference type="ARBA" id="ARBA00022759"/>
    </source>
</evidence>
<dbReference type="FunFam" id="1.10.10.460:FF:000001">
    <property type="entry name" value="Ribonuclease"/>
    <property type="match status" value="1"/>
</dbReference>
<dbReference type="InterPro" id="IPR012337">
    <property type="entry name" value="RNaseH-like_sf"/>
</dbReference>
<dbReference type="InterPro" id="IPR001352">
    <property type="entry name" value="RNase_HII/HIII"/>
</dbReference>
<organism evidence="11 12">
    <name type="scientific">Starmerella bacillaris</name>
    <name type="common">Yeast</name>
    <name type="synonym">Candida zemplinina</name>
    <dbReference type="NCBI Taxonomy" id="1247836"/>
    <lineage>
        <taxon>Eukaryota</taxon>
        <taxon>Fungi</taxon>
        <taxon>Dikarya</taxon>
        <taxon>Ascomycota</taxon>
        <taxon>Saccharomycotina</taxon>
        <taxon>Dipodascomycetes</taxon>
        <taxon>Dipodascales</taxon>
        <taxon>Trichomonascaceae</taxon>
        <taxon>Starmerella</taxon>
    </lineage>
</organism>
<sequence>MSFTPPSLPTDSNDNFTYHSKIDTDEPVILGVDEAGRGPVIGPMVYAVAYCPITYKEQLKSHGYNDSKVLKEQVRLEMFTELCTTDLKNKLGWATTALSPMKISQGMLDPLLPYNLNEQAHDTTRDLIKLVLDSGIKIAEVYVDTVGPPEKYQAKLKQLFPQINSITVTKKADSLFPIVSLASICAKVTRDLCVTRTLGTNCGSGYPADPNTVKWLKSNMDPLFGWGNYVRYSWQTAEKMLNEQGYNVNWELQAEAKENKKRRFTEAPATLPQISLDMLGSCI</sequence>
<keyword evidence="6 8" id="KW-0255">Endonuclease</keyword>
<feature type="binding site" evidence="8">
    <location>
        <position position="34"/>
    </location>
    <ligand>
        <name>a divalent metal cation</name>
        <dbReference type="ChEBI" id="CHEBI:60240"/>
    </ligand>
</feature>
<evidence type="ECO:0000256" key="3">
    <source>
        <dbReference type="ARBA" id="ARBA00007058"/>
    </source>
</evidence>
<evidence type="ECO:0000256" key="8">
    <source>
        <dbReference type="PROSITE-ProRule" id="PRU01319"/>
    </source>
</evidence>
<evidence type="ECO:0000256" key="4">
    <source>
        <dbReference type="ARBA" id="ARBA00022722"/>
    </source>
</evidence>
<dbReference type="Pfam" id="PF01351">
    <property type="entry name" value="RNase_HII"/>
    <property type="match status" value="1"/>
</dbReference>
<evidence type="ECO:0000313" key="12">
    <source>
        <dbReference type="Proteomes" id="UP001362899"/>
    </source>
</evidence>
<comment type="caution">
    <text evidence="11">The sequence shown here is derived from an EMBL/GenBank/DDBJ whole genome shotgun (WGS) entry which is preliminary data.</text>
</comment>
<evidence type="ECO:0000256" key="7">
    <source>
        <dbReference type="ARBA" id="ARBA00022801"/>
    </source>
</evidence>
<feature type="domain" description="RNase H type-2" evidence="10">
    <location>
        <begin position="27"/>
        <end position="246"/>
    </location>
</feature>
<comment type="cofactor">
    <cofactor evidence="2">
        <name>Mg(2+)</name>
        <dbReference type="ChEBI" id="CHEBI:18420"/>
    </cofactor>
</comment>
<evidence type="ECO:0000259" key="10">
    <source>
        <dbReference type="PROSITE" id="PS51975"/>
    </source>
</evidence>
<dbReference type="InterPro" id="IPR004649">
    <property type="entry name" value="RNase_H2_suA"/>
</dbReference>
<dbReference type="PANTHER" id="PTHR10954">
    <property type="entry name" value="RIBONUCLEASE H2 SUBUNIT A"/>
    <property type="match status" value="1"/>
</dbReference>
<dbReference type="PROSITE" id="PS51975">
    <property type="entry name" value="RNASE_H_2"/>
    <property type="match status" value="1"/>
</dbReference>
<gene>
    <name evidence="11" type="ORF">DASB73_009240</name>
</gene>
<dbReference type="Gene3D" id="1.10.10.460">
    <property type="entry name" value="Ribonuclease hii. Domain 2"/>
    <property type="match status" value="1"/>
</dbReference>
<feature type="binding site" evidence="8">
    <location>
        <position position="144"/>
    </location>
    <ligand>
        <name>a divalent metal cation</name>
        <dbReference type="ChEBI" id="CHEBI:60240"/>
    </ligand>
</feature>
<dbReference type="GO" id="GO:0004523">
    <property type="term" value="F:RNA-DNA hybrid ribonuclease activity"/>
    <property type="evidence" value="ECO:0007669"/>
    <property type="project" value="UniProtKB-UniRule"/>
</dbReference>
<dbReference type="NCBIfam" id="TIGR00729">
    <property type="entry name" value="ribonuclease HII"/>
    <property type="match status" value="1"/>
</dbReference>
<accession>A0AAV5REG8</accession>
<evidence type="ECO:0000256" key="5">
    <source>
        <dbReference type="ARBA" id="ARBA00022723"/>
    </source>
</evidence>
<protein>
    <recommendedName>
        <fullName evidence="9">Ribonuclease</fullName>
        <ecNumber evidence="9">3.1.26.4</ecNumber>
    </recommendedName>
</protein>
<reference evidence="11 12" key="1">
    <citation type="journal article" date="2023" name="Elife">
        <title>Identification of key yeast species and microbe-microbe interactions impacting larval growth of Drosophila in the wild.</title>
        <authorList>
            <person name="Mure A."/>
            <person name="Sugiura Y."/>
            <person name="Maeda R."/>
            <person name="Honda K."/>
            <person name="Sakurai N."/>
            <person name="Takahashi Y."/>
            <person name="Watada M."/>
            <person name="Katoh T."/>
            <person name="Gotoh A."/>
            <person name="Gotoh Y."/>
            <person name="Taniguchi I."/>
            <person name="Nakamura K."/>
            <person name="Hayashi T."/>
            <person name="Katayama T."/>
            <person name="Uemura T."/>
            <person name="Hattori Y."/>
        </authorList>
    </citation>
    <scope>NUCLEOTIDE SEQUENCE [LARGE SCALE GENOMIC DNA]</scope>
    <source>
        <strain evidence="11 12">SB-73</strain>
    </source>
</reference>
<dbReference type="GO" id="GO:0046872">
    <property type="term" value="F:metal ion binding"/>
    <property type="evidence" value="ECO:0007669"/>
    <property type="project" value="UniProtKB-KW"/>
</dbReference>
<dbReference type="SUPFAM" id="SSF53098">
    <property type="entry name" value="Ribonuclease H-like"/>
    <property type="match status" value="1"/>
</dbReference>
<evidence type="ECO:0000256" key="9">
    <source>
        <dbReference type="RuleBase" id="RU003515"/>
    </source>
</evidence>
<comment type="similarity">
    <text evidence="3">Belongs to the RNase HII family. Eukaryotic subfamily.</text>
</comment>
<dbReference type="AlphaFoldDB" id="A0AAV5REG8"/>
<keyword evidence="5 8" id="KW-0479">Metal-binding</keyword>
<dbReference type="GO" id="GO:0006298">
    <property type="term" value="P:mismatch repair"/>
    <property type="evidence" value="ECO:0007669"/>
    <property type="project" value="TreeGrafter"/>
</dbReference>
<comment type="catalytic activity">
    <reaction evidence="1 8 9">
        <text>Endonucleolytic cleavage to 5'-phosphomonoester.</text>
        <dbReference type="EC" id="3.1.26.4"/>
    </reaction>
</comment>
<evidence type="ECO:0000256" key="2">
    <source>
        <dbReference type="ARBA" id="ARBA00001946"/>
    </source>
</evidence>
<dbReference type="GO" id="GO:0003723">
    <property type="term" value="F:RNA binding"/>
    <property type="evidence" value="ECO:0007669"/>
    <property type="project" value="UniProtKB-UniRule"/>
</dbReference>